<feature type="region of interest" description="Disordered" evidence="1">
    <location>
        <begin position="1"/>
        <end position="104"/>
    </location>
</feature>
<evidence type="ECO:0000313" key="3">
    <source>
        <dbReference type="Proteomes" id="UP000309133"/>
    </source>
</evidence>
<feature type="compositionally biased region" description="Polar residues" evidence="1">
    <location>
        <begin position="49"/>
        <end position="60"/>
    </location>
</feature>
<protein>
    <submittedName>
        <fullName evidence="2">Uncharacterized protein</fullName>
    </submittedName>
</protein>
<organism evidence="2 3">
    <name type="scientific">Naasia lichenicola</name>
    <dbReference type="NCBI Taxonomy" id="2565933"/>
    <lineage>
        <taxon>Bacteria</taxon>
        <taxon>Bacillati</taxon>
        <taxon>Actinomycetota</taxon>
        <taxon>Actinomycetes</taxon>
        <taxon>Micrococcales</taxon>
        <taxon>Microbacteriaceae</taxon>
        <taxon>Naasia</taxon>
    </lineage>
</organism>
<dbReference type="Proteomes" id="UP000309133">
    <property type="component" value="Unassembled WGS sequence"/>
</dbReference>
<accession>A0A4V3WTF0</accession>
<dbReference type="RefSeq" id="WP_136426807.1">
    <property type="nucleotide sequence ID" value="NZ_SSSM01000003.1"/>
</dbReference>
<gene>
    <name evidence="2" type="ORF">E6C64_06365</name>
</gene>
<evidence type="ECO:0000313" key="2">
    <source>
        <dbReference type="EMBL" id="THG31687.1"/>
    </source>
</evidence>
<sequence length="104" mass="11099">MTGSIMGQAYAPPSWGRKEDTVADLGNDEKVNVEKDKTYSPSSERETEVTQADPRSSSTLDDPEVDGEAVKSLPGVGGADDVGEIDVDEEAIRESIARRNGSID</sequence>
<comment type="caution">
    <text evidence="2">The sequence shown here is derived from an EMBL/GenBank/DDBJ whole genome shotgun (WGS) entry which is preliminary data.</text>
</comment>
<feature type="compositionally biased region" description="Basic and acidic residues" evidence="1">
    <location>
        <begin position="16"/>
        <end position="48"/>
    </location>
</feature>
<reference evidence="2 3" key="1">
    <citation type="submission" date="2019-04" db="EMBL/GenBank/DDBJ databases">
        <authorList>
            <person name="Jiang L."/>
        </authorList>
    </citation>
    <scope>NUCLEOTIDE SEQUENCE [LARGE SCALE GENOMIC DNA]</scope>
    <source>
        <strain evidence="2 3">YIM 131853</strain>
    </source>
</reference>
<dbReference type="OrthoDB" id="5122103at2"/>
<evidence type="ECO:0000256" key="1">
    <source>
        <dbReference type="SAM" id="MobiDB-lite"/>
    </source>
</evidence>
<proteinExistence type="predicted"/>
<dbReference type="EMBL" id="SSSM01000003">
    <property type="protein sequence ID" value="THG31687.1"/>
    <property type="molecule type" value="Genomic_DNA"/>
</dbReference>
<dbReference type="AlphaFoldDB" id="A0A4V3WTF0"/>
<name>A0A4V3WTF0_9MICO</name>
<keyword evidence="3" id="KW-1185">Reference proteome</keyword>